<keyword evidence="2" id="KW-1185">Reference proteome</keyword>
<dbReference type="AlphaFoldDB" id="A0A6G7ZK66"/>
<name>A0A6G7ZK66_9SPHN</name>
<gene>
    <name evidence="1" type="ORF">G7078_07815</name>
</gene>
<dbReference type="KEGG" id="ssin:G7078_07815"/>
<evidence type="ECO:0000313" key="2">
    <source>
        <dbReference type="Proteomes" id="UP000502502"/>
    </source>
</evidence>
<accession>A0A6G7ZK66</accession>
<dbReference type="EMBL" id="CP049871">
    <property type="protein sequence ID" value="QIL01332.1"/>
    <property type="molecule type" value="Genomic_DNA"/>
</dbReference>
<sequence>MDLNHLYHRHQIALHMAGKAGSEPGRAAHLALAEGYAAQIRAARNPAPAADRPDPGLVVAIRTVEIVA</sequence>
<protein>
    <submittedName>
        <fullName evidence="1">Uncharacterized protein</fullName>
    </submittedName>
</protein>
<reference evidence="1 2" key="1">
    <citation type="submission" date="2020-03" db="EMBL/GenBank/DDBJ databases">
        <title>Sphingomonas sp. nov., isolated from fish.</title>
        <authorList>
            <person name="Hyun D.-W."/>
            <person name="Bae J.-W."/>
        </authorList>
    </citation>
    <scope>NUCLEOTIDE SEQUENCE [LARGE SCALE GENOMIC DNA]</scope>
    <source>
        <strain evidence="1 2">HDW15C</strain>
    </source>
</reference>
<dbReference type="Proteomes" id="UP000502502">
    <property type="component" value="Chromosome"/>
</dbReference>
<proteinExistence type="predicted"/>
<dbReference type="RefSeq" id="WP_166091715.1">
    <property type="nucleotide sequence ID" value="NZ_CP049871.1"/>
</dbReference>
<organism evidence="1 2">
    <name type="scientific">Sphingomonas sinipercae</name>
    <dbReference type="NCBI Taxonomy" id="2714944"/>
    <lineage>
        <taxon>Bacteria</taxon>
        <taxon>Pseudomonadati</taxon>
        <taxon>Pseudomonadota</taxon>
        <taxon>Alphaproteobacteria</taxon>
        <taxon>Sphingomonadales</taxon>
        <taxon>Sphingomonadaceae</taxon>
        <taxon>Sphingomonas</taxon>
    </lineage>
</organism>
<evidence type="ECO:0000313" key="1">
    <source>
        <dbReference type="EMBL" id="QIL01332.1"/>
    </source>
</evidence>